<organism evidence="1 2">
    <name type="scientific">Megamonas funiformis YIT 11815</name>
    <dbReference type="NCBI Taxonomy" id="742816"/>
    <lineage>
        <taxon>Bacteria</taxon>
        <taxon>Bacillati</taxon>
        <taxon>Bacillota</taxon>
        <taxon>Negativicutes</taxon>
        <taxon>Selenomonadales</taxon>
        <taxon>Selenomonadaceae</taxon>
        <taxon>Megamonas</taxon>
    </lineage>
</organism>
<keyword evidence="2" id="KW-1185">Reference proteome</keyword>
<dbReference type="EMBL" id="ADMB01000081">
    <property type="protein sequence ID" value="EHR35435.1"/>
    <property type="molecule type" value="Genomic_DNA"/>
</dbReference>
<dbReference type="RefSeq" id="WP_008539338.1">
    <property type="nucleotide sequence ID" value="NZ_JH601091.1"/>
</dbReference>
<evidence type="ECO:0000313" key="2">
    <source>
        <dbReference type="Proteomes" id="UP000005963"/>
    </source>
</evidence>
<comment type="caution">
    <text evidence="1">The sequence shown here is derived from an EMBL/GenBank/DDBJ whole genome shotgun (WGS) entry which is preliminary data.</text>
</comment>
<dbReference type="Proteomes" id="UP000005963">
    <property type="component" value="Unassembled WGS sequence"/>
</dbReference>
<name>A0ABN0EGT8_9FIRM</name>
<proteinExistence type="predicted"/>
<gene>
    <name evidence="1" type="ORF">HMPREF9454_01837</name>
</gene>
<dbReference type="GeneID" id="62779803"/>
<sequence length="53" mass="6509">MSFENKEDVDINKLNQLKLKVLFEEKRNLRTRKKTKNEMIEYIRRAIIDIVNE</sequence>
<evidence type="ECO:0000313" key="1">
    <source>
        <dbReference type="EMBL" id="EHR35435.1"/>
    </source>
</evidence>
<reference evidence="1 2" key="1">
    <citation type="submission" date="2012-01" db="EMBL/GenBank/DDBJ databases">
        <title>The Genome Sequence of Megamonas funiformis YIT 11815.</title>
        <authorList>
            <consortium name="The Broad Institute Genome Sequencing Platform"/>
            <person name="Earl A."/>
            <person name="Ward D."/>
            <person name="Feldgarden M."/>
            <person name="Gevers D."/>
            <person name="Morotomi M."/>
            <person name="Young S.K."/>
            <person name="Zeng Q."/>
            <person name="Gargeya S."/>
            <person name="Fitzgerald M."/>
            <person name="Haas B."/>
            <person name="Abouelleil A."/>
            <person name="Alvarado L."/>
            <person name="Arachchi H.M."/>
            <person name="Berlin A."/>
            <person name="Chapman S.B."/>
            <person name="Gearin G."/>
            <person name="Goldberg J."/>
            <person name="Griggs A."/>
            <person name="Gujja S."/>
            <person name="Hansen M."/>
            <person name="Heiman D."/>
            <person name="Howarth C."/>
            <person name="Larimer J."/>
            <person name="Lui A."/>
            <person name="MacDonald P.J.P."/>
            <person name="McCowen C."/>
            <person name="Montmayeur A."/>
            <person name="Murphy C."/>
            <person name="Neiman D."/>
            <person name="Pearson M."/>
            <person name="Priest M."/>
            <person name="Roberts A."/>
            <person name="Saif S."/>
            <person name="Shea T."/>
            <person name="Sisk P."/>
            <person name="Stolte C."/>
            <person name="Sykes S."/>
            <person name="Wortman J."/>
            <person name="Nusbaum C."/>
            <person name="Birren B."/>
        </authorList>
    </citation>
    <scope>NUCLEOTIDE SEQUENCE [LARGE SCALE GENOMIC DNA]</scope>
    <source>
        <strain evidence="1 2">YIT 11815</strain>
    </source>
</reference>
<protein>
    <submittedName>
        <fullName evidence="1">Uncharacterized protein</fullName>
    </submittedName>
</protein>
<accession>A0ABN0EGT8</accession>